<evidence type="ECO:0000313" key="8">
    <source>
        <dbReference type="Proteomes" id="UP000533476"/>
    </source>
</evidence>
<feature type="transmembrane region" description="Helical" evidence="6">
    <location>
        <begin position="90"/>
        <end position="113"/>
    </location>
</feature>
<keyword evidence="4 6" id="KW-1133">Transmembrane helix</keyword>
<sequence>MASSHQLTRVLGLLSIIAFGLTNEIASGLFFVSTQIQGSSAGVGSLVPLLMIVGGVITLFTVIAYRFFFASGLVGAGGEYVMISRSVSPGIAFVVTVLAWFGFTGSLGTLSYAAPSFLASATHAMGLTGLGAFFTSSAGIILTGLIIIWGLYAVHVFGVRLAGILVVVAMFLVLVVSAVMMIYGFSTTHASFDAALATRLHLSAKVLAAKAPVQQSSIRVAFEAALPTLFFGYLGLSTATQTGGEAKNPTTSLAKAVLIIVALVTVVYTLFSFAVYHAVPWQVIAGMSTSKALTAYTTSSGLLQFVMPPWLSALINLCVALIVIKTFLPIYLAQSRWVYAWGQDKLIPPAFSRTHAKYKTPVLALTLSAIVGF</sequence>
<dbReference type="PANTHER" id="PTHR42770">
    <property type="entry name" value="AMINO ACID TRANSPORTER-RELATED"/>
    <property type="match status" value="1"/>
</dbReference>
<accession>A0A7Y0Q5C7</accession>
<dbReference type="Gene3D" id="1.20.1740.10">
    <property type="entry name" value="Amino acid/polyamine transporter I"/>
    <property type="match status" value="1"/>
</dbReference>
<dbReference type="RefSeq" id="WP_169102026.1">
    <property type="nucleotide sequence ID" value="NZ_JABBVZ010000088.1"/>
</dbReference>
<reference evidence="7 8" key="1">
    <citation type="submission" date="2020-04" db="EMBL/GenBank/DDBJ databases">
        <authorList>
            <person name="Zhang R."/>
            <person name="Schippers A."/>
        </authorList>
    </citation>
    <scope>NUCLEOTIDE SEQUENCE [LARGE SCALE GENOMIC DNA]</scope>
    <source>
        <strain evidence="7 8">DSM 109850</strain>
    </source>
</reference>
<dbReference type="EMBL" id="JABBVZ010000088">
    <property type="protein sequence ID" value="NMP24154.1"/>
    <property type="molecule type" value="Genomic_DNA"/>
</dbReference>
<feature type="transmembrane region" description="Helical" evidence="6">
    <location>
        <begin position="133"/>
        <end position="154"/>
    </location>
</feature>
<keyword evidence="5 6" id="KW-0472">Membrane</keyword>
<feature type="transmembrane region" description="Helical" evidence="6">
    <location>
        <begin position="257"/>
        <end position="279"/>
    </location>
</feature>
<evidence type="ECO:0000313" key="7">
    <source>
        <dbReference type="EMBL" id="NMP24154.1"/>
    </source>
</evidence>
<dbReference type="PANTHER" id="PTHR42770:SF7">
    <property type="entry name" value="MEMBRANE PROTEIN"/>
    <property type="match status" value="1"/>
</dbReference>
<dbReference type="AlphaFoldDB" id="A0A7Y0Q5C7"/>
<name>A0A7Y0Q5C7_9FIRM</name>
<feature type="transmembrane region" description="Helical" evidence="6">
    <location>
        <begin position="217"/>
        <end position="236"/>
    </location>
</feature>
<dbReference type="InterPro" id="IPR002293">
    <property type="entry name" value="AA/rel_permease1"/>
</dbReference>
<dbReference type="Proteomes" id="UP000533476">
    <property type="component" value="Unassembled WGS sequence"/>
</dbReference>
<feature type="transmembrane region" description="Helical" evidence="6">
    <location>
        <begin position="161"/>
        <end position="183"/>
    </location>
</feature>
<evidence type="ECO:0000256" key="6">
    <source>
        <dbReference type="SAM" id="Phobius"/>
    </source>
</evidence>
<feature type="transmembrane region" description="Helical" evidence="6">
    <location>
        <begin position="310"/>
        <end position="333"/>
    </location>
</feature>
<keyword evidence="2" id="KW-1003">Cell membrane</keyword>
<protein>
    <submittedName>
        <fullName evidence="7">APC family permease</fullName>
    </submittedName>
</protein>
<feature type="transmembrane region" description="Helical" evidence="6">
    <location>
        <begin position="46"/>
        <end position="69"/>
    </location>
</feature>
<proteinExistence type="predicted"/>
<organism evidence="7 8">
    <name type="scientific">Sulfobacillus harzensis</name>
    <dbReference type="NCBI Taxonomy" id="2729629"/>
    <lineage>
        <taxon>Bacteria</taxon>
        <taxon>Bacillati</taxon>
        <taxon>Bacillota</taxon>
        <taxon>Clostridia</taxon>
        <taxon>Eubacteriales</taxon>
        <taxon>Clostridiales Family XVII. Incertae Sedis</taxon>
        <taxon>Sulfobacillus</taxon>
    </lineage>
</organism>
<dbReference type="GO" id="GO:0022857">
    <property type="term" value="F:transmembrane transporter activity"/>
    <property type="evidence" value="ECO:0007669"/>
    <property type="project" value="InterPro"/>
</dbReference>
<evidence type="ECO:0000256" key="5">
    <source>
        <dbReference type="ARBA" id="ARBA00023136"/>
    </source>
</evidence>
<evidence type="ECO:0000256" key="4">
    <source>
        <dbReference type="ARBA" id="ARBA00022989"/>
    </source>
</evidence>
<comment type="subcellular location">
    <subcellularLocation>
        <location evidence="1">Cell membrane</location>
        <topology evidence="1">Multi-pass membrane protein</topology>
    </subcellularLocation>
</comment>
<dbReference type="InterPro" id="IPR050367">
    <property type="entry name" value="APC_superfamily"/>
</dbReference>
<evidence type="ECO:0000256" key="1">
    <source>
        <dbReference type="ARBA" id="ARBA00004651"/>
    </source>
</evidence>
<keyword evidence="8" id="KW-1185">Reference proteome</keyword>
<dbReference type="PIRSF" id="PIRSF006060">
    <property type="entry name" value="AA_transporter"/>
    <property type="match status" value="1"/>
</dbReference>
<dbReference type="GO" id="GO:0005886">
    <property type="term" value="C:plasma membrane"/>
    <property type="evidence" value="ECO:0007669"/>
    <property type="project" value="UniProtKB-SubCell"/>
</dbReference>
<dbReference type="Pfam" id="PF13520">
    <property type="entry name" value="AA_permease_2"/>
    <property type="match status" value="1"/>
</dbReference>
<evidence type="ECO:0000256" key="3">
    <source>
        <dbReference type="ARBA" id="ARBA00022692"/>
    </source>
</evidence>
<gene>
    <name evidence="7" type="ORF">HIJ39_17625</name>
</gene>
<feature type="transmembrane region" description="Helical" evidence="6">
    <location>
        <begin position="12"/>
        <end position="34"/>
    </location>
</feature>
<comment type="caution">
    <text evidence="7">The sequence shown here is derived from an EMBL/GenBank/DDBJ whole genome shotgun (WGS) entry which is preliminary data.</text>
</comment>
<evidence type="ECO:0000256" key="2">
    <source>
        <dbReference type="ARBA" id="ARBA00022475"/>
    </source>
</evidence>
<keyword evidence="3 6" id="KW-0812">Transmembrane</keyword>